<keyword evidence="3" id="KW-1185">Reference proteome</keyword>
<evidence type="ECO:0000259" key="1">
    <source>
        <dbReference type="Pfam" id="PF00561"/>
    </source>
</evidence>
<sequence>METLQTPDNTALRFVSLGDELERYPTLVFLHGWTANVREWLPFATPLSEDFHTLCWDARGHGGHQYDGQIKMDIGTMADDLDLLLEKHSGDKAILVGHSMGALTGWEYIRRHGTDKLAGFCIIDQSPKLVTDETWGLGIYGDFDRQYNQGFLQRLDEDFAEAVLELVANGLNLRSRENYLANSHGFQQMRDYLQQLPGPMLTECWRSLSSQDYRGLLPKIDIPCLQIYGDSSQFYSQELAQWVCQQLPESRLLTYEKADHSPHLWHKERFIYDLKQFCLGLAK</sequence>
<keyword evidence="2" id="KW-0378">Hydrolase</keyword>
<evidence type="ECO:0000313" key="2">
    <source>
        <dbReference type="EMBL" id="RDE24694.1"/>
    </source>
</evidence>
<feature type="domain" description="AB hydrolase-1" evidence="1">
    <location>
        <begin position="25"/>
        <end position="266"/>
    </location>
</feature>
<dbReference type="InterPro" id="IPR029058">
    <property type="entry name" value="AB_hydrolase_fold"/>
</dbReference>
<dbReference type="AlphaFoldDB" id="A0A369WVW8"/>
<organism evidence="2 3">
    <name type="scientific">Motiliproteus coralliicola</name>
    <dbReference type="NCBI Taxonomy" id="2283196"/>
    <lineage>
        <taxon>Bacteria</taxon>
        <taxon>Pseudomonadati</taxon>
        <taxon>Pseudomonadota</taxon>
        <taxon>Gammaproteobacteria</taxon>
        <taxon>Oceanospirillales</taxon>
        <taxon>Oceanospirillaceae</taxon>
        <taxon>Motiliproteus</taxon>
    </lineage>
</organism>
<dbReference type="Gene3D" id="3.40.50.1820">
    <property type="entry name" value="alpha/beta hydrolase"/>
    <property type="match status" value="1"/>
</dbReference>
<dbReference type="GO" id="GO:0016787">
    <property type="term" value="F:hydrolase activity"/>
    <property type="evidence" value="ECO:0007669"/>
    <property type="project" value="UniProtKB-KW"/>
</dbReference>
<dbReference type="RefSeq" id="WP_114694281.1">
    <property type="nucleotide sequence ID" value="NZ_QQOH01000001.1"/>
</dbReference>
<dbReference type="PANTHER" id="PTHR43194">
    <property type="entry name" value="HYDROLASE ALPHA/BETA FOLD FAMILY"/>
    <property type="match status" value="1"/>
</dbReference>
<protein>
    <submittedName>
        <fullName evidence="2">Alpha/beta hydrolase</fullName>
    </submittedName>
</protein>
<dbReference type="PANTHER" id="PTHR43194:SF2">
    <property type="entry name" value="PEROXISOMAL MEMBRANE PROTEIN LPX1"/>
    <property type="match status" value="1"/>
</dbReference>
<dbReference type="EMBL" id="QQOH01000001">
    <property type="protein sequence ID" value="RDE24694.1"/>
    <property type="molecule type" value="Genomic_DNA"/>
</dbReference>
<reference evidence="2 3" key="1">
    <citation type="submission" date="2018-07" db="EMBL/GenBank/DDBJ databases">
        <title>Motiliproteus coralliicola sp. nov., a bacterium isolated from Coral.</title>
        <authorList>
            <person name="Wang G."/>
        </authorList>
    </citation>
    <scope>NUCLEOTIDE SEQUENCE [LARGE SCALE GENOMIC DNA]</scope>
    <source>
        <strain evidence="2 3">C34</strain>
    </source>
</reference>
<gene>
    <name evidence="2" type="ORF">DV711_03635</name>
</gene>
<evidence type="ECO:0000313" key="3">
    <source>
        <dbReference type="Proteomes" id="UP000253769"/>
    </source>
</evidence>
<comment type="caution">
    <text evidence="2">The sequence shown here is derived from an EMBL/GenBank/DDBJ whole genome shotgun (WGS) entry which is preliminary data.</text>
</comment>
<name>A0A369WVW8_9GAMM</name>
<dbReference type="OrthoDB" id="7055710at2"/>
<accession>A0A369WVW8</accession>
<dbReference type="Proteomes" id="UP000253769">
    <property type="component" value="Unassembled WGS sequence"/>
</dbReference>
<dbReference type="Pfam" id="PF00561">
    <property type="entry name" value="Abhydrolase_1"/>
    <property type="match status" value="1"/>
</dbReference>
<proteinExistence type="predicted"/>
<dbReference type="InterPro" id="IPR050228">
    <property type="entry name" value="Carboxylesterase_BioH"/>
</dbReference>
<dbReference type="SUPFAM" id="SSF53474">
    <property type="entry name" value="alpha/beta-Hydrolases"/>
    <property type="match status" value="1"/>
</dbReference>
<dbReference type="InterPro" id="IPR000073">
    <property type="entry name" value="AB_hydrolase_1"/>
</dbReference>